<keyword evidence="7 11" id="KW-0464">Manganese</keyword>
<keyword evidence="6 10" id="KW-0342">GTP-binding</keyword>
<dbReference type="EC" id="6.5.1.8" evidence="1"/>
<feature type="binding site" evidence="11">
    <location>
        <position position="165"/>
    </location>
    <ligand>
        <name>Mn(2+)</name>
        <dbReference type="ChEBI" id="CHEBI:29035"/>
        <label>2</label>
    </ligand>
</feature>
<keyword evidence="2 12" id="KW-0436">Ligase</keyword>
<evidence type="ECO:0000256" key="9">
    <source>
        <dbReference type="PIRSR" id="PIRSR601233-1"/>
    </source>
</evidence>
<organism evidence="12 13">
    <name type="scientific">Calidithermus terrae</name>
    <dbReference type="NCBI Taxonomy" id="1408545"/>
    <lineage>
        <taxon>Bacteria</taxon>
        <taxon>Thermotogati</taxon>
        <taxon>Deinococcota</taxon>
        <taxon>Deinococci</taxon>
        <taxon>Thermales</taxon>
        <taxon>Thermaceae</taxon>
        <taxon>Calidithermus</taxon>
    </lineage>
</organism>
<dbReference type="GO" id="GO:0030145">
    <property type="term" value="F:manganese ion binding"/>
    <property type="evidence" value="ECO:0007669"/>
    <property type="project" value="TreeGrafter"/>
</dbReference>
<dbReference type="InterPro" id="IPR036025">
    <property type="entry name" value="RtcB-like_sf"/>
</dbReference>
<feature type="binding site" evidence="10">
    <location>
        <begin position="312"/>
        <end position="315"/>
    </location>
    <ligand>
        <name>GMP</name>
        <dbReference type="ChEBI" id="CHEBI:58115"/>
    </ligand>
</feature>
<comment type="catalytic activity">
    <reaction evidence="8">
        <text>a 3'-end 3'-phospho-ribonucleotide-RNA + a 5'-end dephospho-ribonucleoside-RNA + GTP = a ribonucleotidyl-ribonucleotide-RNA + GMP + diphosphate</text>
        <dbReference type="Rhea" id="RHEA:68076"/>
        <dbReference type="Rhea" id="RHEA-COMP:10463"/>
        <dbReference type="Rhea" id="RHEA-COMP:13936"/>
        <dbReference type="Rhea" id="RHEA-COMP:17355"/>
        <dbReference type="ChEBI" id="CHEBI:33019"/>
        <dbReference type="ChEBI" id="CHEBI:37565"/>
        <dbReference type="ChEBI" id="CHEBI:58115"/>
        <dbReference type="ChEBI" id="CHEBI:83062"/>
        <dbReference type="ChEBI" id="CHEBI:138284"/>
        <dbReference type="ChEBI" id="CHEBI:173118"/>
        <dbReference type="EC" id="6.5.1.8"/>
    </reaction>
</comment>
<dbReference type="EMBL" id="QXDL01000095">
    <property type="protein sequence ID" value="RIH83301.1"/>
    <property type="molecule type" value="Genomic_DNA"/>
</dbReference>
<keyword evidence="4 10" id="KW-0547">Nucleotide-binding</keyword>
<dbReference type="GO" id="GO:0170057">
    <property type="term" value="F:RNA ligase (GTP) activity"/>
    <property type="evidence" value="ECO:0007669"/>
    <property type="project" value="UniProtKB-EC"/>
</dbReference>
<keyword evidence="3 11" id="KW-0479">Metal-binding</keyword>
<dbReference type="SUPFAM" id="SSF103365">
    <property type="entry name" value="Hypothetical protein PH1602"/>
    <property type="match status" value="1"/>
</dbReference>
<reference evidence="12 13" key="1">
    <citation type="submission" date="2018-08" db="EMBL/GenBank/DDBJ databases">
        <title>Meiothermus terrae DSM 26712 genome sequencing project.</title>
        <authorList>
            <person name="Da Costa M.S."/>
            <person name="Albuquerque L."/>
            <person name="Raposo P."/>
            <person name="Froufe H.J.C."/>
            <person name="Barroso C.S."/>
            <person name="Egas C."/>
        </authorList>
    </citation>
    <scope>NUCLEOTIDE SEQUENCE [LARGE SCALE GENOMIC DNA]</scope>
    <source>
        <strain evidence="12 13">DSM 26712</strain>
    </source>
</reference>
<evidence type="ECO:0000256" key="4">
    <source>
        <dbReference type="ARBA" id="ARBA00022741"/>
    </source>
</evidence>
<evidence type="ECO:0000256" key="11">
    <source>
        <dbReference type="PIRSR" id="PIRSR601233-3"/>
    </source>
</evidence>
<comment type="caution">
    <text evidence="12">The sequence shown here is derived from an EMBL/GenBank/DDBJ whole genome shotgun (WGS) entry which is preliminary data.</text>
</comment>
<dbReference type="PANTHER" id="PTHR43749">
    <property type="entry name" value="RNA-SPLICING LIGASE RTCB"/>
    <property type="match status" value="1"/>
</dbReference>
<dbReference type="OrthoDB" id="9802323at2"/>
<feature type="binding site" evidence="11">
    <location>
        <position position="63"/>
    </location>
    <ligand>
        <name>Mn(2+)</name>
        <dbReference type="ChEBI" id="CHEBI:29035"/>
        <label>1</label>
    </ligand>
</feature>
<evidence type="ECO:0000256" key="6">
    <source>
        <dbReference type="ARBA" id="ARBA00023134"/>
    </source>
</evidence>
<keyword evidence="5" id="KW-0692">RNA repair</keyword>
<evidence type="ECO:0000256" key="10">
    <source>
        <dbReference type="PIRSR" id="PIRSR601233-2"/>
    </source>
</evidence>
<evidence type="ECO:0000256" key="3">
    <source>
        <dbReference type="ARBA" id="ARBA00022723"/>
    </source>
</evidence>
<evidence type="ECO:0000256" key="7">
    <source>
        <dbReference type="ARBA" id="ARBA00023211"/>
    </source>
</evidence>
<protein>
    <recommendedName>
        <fullName evidence="1">3'-phosphate/5'-hydroxy nucleic acid ligase</fullName>
        <ecNumber evidence="1">6.5.1.8</ecNumber>
    </recommendedName>
</protein>
<gene>
    <name evidence="12" type="primary">rtcB</name>
    <name evidence="12" type="ORF">Mterra_02319</name>
</gene>
<dbReference type="PANTHER" id="PTHR43749:SF2">
    <property type="entry name" value="RNA-SPLICING LIGASE RTCB"/>
    <property type="match status" value="1"/>
</dbReference>
<dbReference type="Pfam" id="PF01139">
    <property type="entry name" value="RtcB"/>
    <property type="match status" value="1"/>
</dbReference>
<dbReference type="AlphaFoldDB" id="A0A399EME6"/>
<dbReference type="GO" id="GO:0006281">
    <property type="term" value="P:DNA repair"/>
    <property type="evidence" value="ECO:0007669"/>
    <property type="project" value="TreeGrafter"/>
</dbReference>
<name>A0A399EME6_9DEIN</name>
<dbReference type="GO" id="GO:0006396">
    <property type="term" value="P:RNA processing"/>
    <property type="evidence" value="ECO:0007669"/>
    <property type="project" value="InterPro"/>
</dbReference>
<feature type="binding site" evidence="11">
    <location>
        <position position="148"/>
    </location>
    <ligand>
        <name>Mn(2+)</name>
        <dbReference type="ChEBI" id="CHEBI:29035"/>
        <label>1</label>
    </ligand>
</feature>
<feature type="binding site" evidence="10">
    <location>
        <begin position="247"/>
        <end position="248"/>
    </location>
    <ligand>
        <name>GMP</name>
        <dbReference type="ChEBI" id="CHEBI:58115"/>
    </ligand>
</feature>
<evidence type="ECO:0000256" key="1">
    <source>
        <dbReference type="ARBA" id="ARBA00012726"/>
    </source>
</evidence>
<dbReference type="InterPro" id="IPR052915">
    <property type="entry name" value="RtcB-like"/>
</dbReference>
<dbReference type="Proteomes" id="UP000265715">
    <property type="component" value="Unassembled WGS sequence"/>
</dbReference>
<evidence type="ECO:0000313" key="13">
    <source>
        <dbReference type="Proteomes" id="UP000265715"/>
    </source>
</evidence>
<evidence type="ECO:0000256" key="5">
    <source>
        <dbReference type="ARBA" id="ARBA00022800"/>
    </source>
</evidence>
<feature type="binding site" evidence="10">
    <location>
        <begin position="279"/>
        <end position="282"/>
    </location>
    <ligand>
        <name>GMP</name>
        <dbReference type="ChEBI" id="CHEBI:58115"/>
    </ligand>
</feature>
<dbReference type="GO" id="GO:0003909">
    <property type="term" value="F:DNA ligase activity"/>
    <property type="evidence" value="ECO:0007669"/>
    <property type="project" value="TreeGrafter"/>
</dbReference>
<evidence type="ECO:0000256" key="8">
    <source>
        <dbReference type="ARBA" id="ARBA00047746"/>
    </source>
</evidence>
<dbReference type="InterPro" id="IPR001233">
    <property type="entry name" value="RtcB"/>
</dbReference>
<feature type="active site" description="GMP-histidine intermediate" evidence="9">
    <location>
        <position position="312"/>
    </location>
</feature>
<sequence>MRIENGIVVFGNPDRETIDQIRQVYERAERAVLCADSHVGYIMPIGGVAAYRDKVSVAGVGFDIACGCAAIRTDLKLGQIAPHLEALADEIAGTISFGVGRSNKSDDAPVNDPLFEDAAWEAVPGKGEREALREKARAQLGTVGSGNHYVDVFADEQDRVWVGVHFGSRGLGHTVASGFMALSQNRPWGSKGAEVEALLDLNSELGQAYWALMNLAGRYAYVGREWVARKVVQILGGRELELVHNHHNFAWKETHGGEEYVVVRKGATPAFPGQKGFVGGSMGDDAVILQGTPDPGPQTRALQEAALFSTVHGAGRVMSRRQALGKVDRKTGKILQPGQVTQGAMKKWLKQKGVTLRGGGLDESPHVYRRLPEVLEAQGKTVEVLHTLRPLIVVMAGANEFDPYKD</sequence>
<keyword evidence="13" id="KW-1185">Reference proteome</keyword>
<proteinExistence type="predicted"/>
<comment type="cofactor">
    <cofactor evidence="11">
        <name>Mn(2+)</name>
        <dbReference type="ChEBI" id="CHEBI:29035"/>
    </cofactor>
    <text evidence="11">Binds 2 manganese ions per subunit.</text>
</comment>
<feature type="binding site" evidence="11">
    <location>
        <position position="247"/>
    </location>
    <ligand>
        <name>Mn(2+)</name>
        <dbReference type="ChEBI" id="CHEBI:29035"/>
        <label>2</label>
    </ligand>
</feature>
<evidence type="ECO:0000256" key="2">
    <source>
        <dbReference type="ARBA" id="ARBA00022598"/>
    </source>
</evidence>
<evidence type="ECO:0000313" key="12">
    <source>
        <dbReference type="EMBL" id="RIH83301.1"/>
    </source>
</evidence>
<dbReference type="Gene3D" id="3.90.1860.10">
    <property type="entry name" value="tRNA-splicing ligase RtcB"/>
    <property type="match status" value="1"/>
</dbReference>
<dbReference type="GO" id="GO:0042245">
    <property type="term" value="P:RNA repair"/>
    <property type="evidence" value="ECO:0007669"/>
    <property type="project" value="UniProtKB-KW"/>
</dbReference>
<accession>A0A399EME6</accession>
<dbReference type="GO" id="GO:0005525">
    <property type="term" value="F:GTP binding"/>
    <property type="evidence" value="ECO:0007669"/>
    <property type="project" value="UniProtKB-KW"/>
</dbReference>
<dbReference type="RefSeq" id="WP_119315366.1">
    <property type="nucleotide sequence ID" value="NZ_QXDL01000095.1"/>
</dbReference>